<feature type="domain" description="RCK C-terminal" evidence="8">
    <location>
        <begin position="142"/>
        <end position="226"/>
    </location>
</feature>
<sequence>MKIIILGAGQVGSSVAESLVSEANEITVVDTDTRRLRHLQDHLDLRTVVGNAALPSTLQQAGAEDADLLIAVTQSDQTNLCACRTAATLFKIPTKIARLRSADYRDHPELLDQKNFAVDFNICPEQIVTDYLLKLIEFPEALQVLEFAGGLVSLVAARAVEGGLLVGHPVSDLRQHSPDLDARIAAIYRGNQAIIPKGDTRIQAGNEVFYLAATHDIRQVMSELRQRDRPTRRLMIAGGGNIGSRLTMAAEARYQVKVIEINEERARELGATLGSALVLHGDATDETLLAAENIDDMDFFLALTDDDENNIMAALLAKNLGARRVLALINRHAYADLLQADRIDIAISPAQISIGSLLAHVRQGDVAAVHSLRRGAAEALEIIVHGDAATSRVIGRRIDELELPAGASVGAIVRGLQYATPETPRSGQVIIVHRDTVIEPEDHIILFLSNKSLVNSIERYFQVGLAFF</sequence>
<evidence type="ECO:0000259" key="8">
    <source>
        <dbReference type="PROSITE" id="PS51202"/>
    </source>
</evidence>
<evidence type="ECO:0000256" key="6">
    <source>
        <dbReference type="ARBA" id="ARBA00023065"/>
    </source>
</evidence>
<dbReference type="GO" id="GO:0005886">
    <property type="term" value="C:plasma membrane"/>
    <property type="evidence" value="ECO:0007669"/>
    <property type="project" value="InterPro"/>
</dbReference>
<evidence type="ECO:0000256" key="3">
    <source>
        <dbReference type="ARBA" id="ARBA00022538"/>
    </source>
</evidence>
<proteinExistence type="predicted"/>
<evidence type="ECO:0000259" key="7">
    <source>
        <dbReference type="PROSITE" id="PS51201"/>
    </source>
</evidence>
<evidence type="ECO:0000256" key="1">
    <source>
        <dbReference type="ARBA" id="ARBA00017378"/>
    </source>
</evidence>
<dbReference type="PROSITE" id="PS51201">
    <property type="entry name" value="RCK_N"/>
    <property type="match status" value="2"/>
</dbReference>
<dbReference type="Pfam" id="PF02254">
    <property type="entry name" value="TrkA_N"/>
    <property type="match status" value="2"/>
</dbReference>
<dbReference type="SUPFAM" id="SSF116726">
    <property type="entry name" value="TrkA C-terminal domain-like"/>
    <property type="match status" value="2"/>
</dbReference>
<dbReference type="Proteomes" id="UP000548632">
    <property type="component" value="Unassembled WGS sequence"/>
</dbReference>
<gene>
    <name evidence="9" type="primary">trkA</name>
    <name evidence="9" type="ORF">HUK38_08970</name>
</gene>
<dbReference type="FunFam" id="3.40.50.720:FF:000042">
    <property type="entry name" value="Trk system potassium transporter TrkA"/>
    <property type="match status" value="1"/>
</dbReference>
<keyword evidence="10" id="KW-1185">Reference proteome</keyword>
<organism evidence="9 10">
    <name type="scientific">Thiospirillum jenense</name>
    <dbReference type="NCBI Taxonomy" id="1653858"/>
    <lineage>
        <taxon>Bacteria</taxon>
        <taxon>Pseudomonadati</taxon>
        <taxon>Pseudomonadota</taxon>
        <taxon>Gammaproteobacteria</taxon>
        <taxon>Chromatiales</taxon>
        <taxon>Chromatiaceae</taxon>
        <taxon>Thiospirillum</taxon>
    </lineage>
</organism>
<dbReference type="InterPro" id="IPR003148">
    <property type="entry name" value="RCK_N"/>
</dbReference>
<feature type="domain" description="RCK N-terminal" evidence="7">
    <location>
        <begin position="231"/>
        <end position="347"/>
    </location>
</feature>
<dbReference type="PANTHER" id="PTHR43833">
    <property type="entry name" value="POTASSIUM CHANNEL PROTEIN 2-RELATED-RELATED"/>
    <property type="match status" value="1"/>
</dbReference>
<keyword evidence="2" id="KW-0813">Transport</keyword>
<keyword evidence="5" id="KW-0520">NAD</keyword>
<dbReference type="Gene3D" id="3.30.70.1450">
    <property type="entry name" value="Regulator of K+ conductance, C-terminal domain"/>
    <property type="match status" value="2"/>
</dbReference>
<evidence type="ECO:0000256" key="4">
    <source>
        <dbReference type="ARBA" id="ARBA00022958"/>
    </source>
</evidence>
<evidence type="ECO:0000313" key="10">
    <source>
        <dbReference type="Proteomes" id="UP000548632"/>
    </source>
</evidence>
<dbReference type="Gene3D" id="3.40.50.720">
    <property type="entry name" value="NAD(P)-binding Rossmann-like Domain"/>
    <property type="match status" value="2"/>
</dbReference>
<dbReference type="InterPro" id="IPR006036">
    <property type="entry name" value="K_uptake_TrkA"/>
</dbReference>
<dbReference type="InterPro" id="IPR036721">
    <property type="entry name" value="RCK_C_sf"/>
</dbReference>
<dbReference type="InterPro" id="IPR036291">
    <property type="entry name" value="NAD(P)-bd_dom_sf"/>
</dbReference>
<dbReference type="PRINTS" id="PR00335">
    <property type="entry name" value="KUPTAKETRKA"/>
</dbReference>
<dbReference type="InterPro" id="IPR006037">
    <property type="entry name" value="RCK_C"/>
</dbReference>
<reference evidence="9 10" key="1">
    <citation type="journal article" date="2020" name="Arch. Microbiol.">
        <title>The genome sequence of the giant phototrophic gammaproteobacterium Thiospirillum jenense gives insight into its physiological properties and phylogenetic relationships.</title>
        <authorList>
            <person name="Imhoff J.F."/>
            <person name="Meyer T.E."/>
            <person name="Kyndt J.A."/>
        </authorList>
    </citation>
    <scope>NUCLEOTIDE SEQUENCE [LARGE SCALE GENOMIC DNA]</scope>
    <source>
        <strain evidence="9 10">DSM 216</strain>
    </source>
</reference>
<evidence type="ECO:0000256" key="2">
    <source>
        <dbReference type="ARBA" id="ARBA00022448"/>
    </source>
</evidence>
<evidence type="ECO:0000313" key="9">
    <source>
        <dbReference type="EMBL" id="MBB1126364.1"/>
    </source>
</evidence>
<protein>
    <recommendedName>
        <fullName evidence="1">Trk system potassium uptake protein TrkA</fullName>
    </recommendedName>
</protein>
<comment type="caution">
    <text evidence="9">The sequence shown here is derived from an EMBL/GenBank/DDBJ whole genome shotgun (WGS) entry which is preliminary data.</text>
</comment>
<dbReference type="NCBIfam" id="NF007031">
    <property type="entry name" value="PRK09496.1-2"/>
    <property type="match status" value="1"/>
</dbReference>
<dbReference type="GO" id="GO:0015079">
    <property type="term" value="F:potassium ion transmembrane transporter activity"/>
    <property type="evidence" value="ECO:0007669"/>
    <property type="project" value="InterPro"/>
</dbReference>
<feature type="domain" description="RCK N-terminal" evidence="7">
    <location>
        <begin position="1"/>
        <end position="122"/>
    </location>
</feature>
<dbReference type="InterPro" id="IPR050721">
    <property type="entry name" value="Trk_Ktr_HKT_K-transport"/>
</dbReference>
<keyword evidence="4" id="KW-0630">Potassium</keyword>
<feature type="domain" description="RCK C-terminal" evidence="8">
    <location>
        <begin position="367"/>
        <end position="466"/>
    </location>
</feature>
<name>A0A839HCX3_9GAMM</name>
<dbReference type="SUPFAM" id="SSF51735">
    <property type="entry name" value="NAD(P)-binding Rossmann-fold domains"/>
    <property type="match status" value="2"/>
</dbReference>
<dbReference type="AlphaFoldDB" id="A0A839HCX3"/>
<dbReference type="NCBIfam" id="NF007030">
    <property type="entry name" value="PRK09496.1-1"/>
    <property type="match status" value="1"/>
</dbReference>
<keyword evidence="3" id="KW-0633">Potassium transport</keyword>
<dbReference type="Pfam" id="PF02080">
    <property type="entry name" value="TrkA_C"/>
    <property type="match status" value="2"/>
</dbReference>
<evidence type="ECO:0000256" key="5">
    <source>
        <dbReference type="ARBA" id="ARBA00023027"/>
    </source>
</evidence>
<dbReference type="PROSITE" id="PS51202">
    <property type="entry name" value="RCK_C"/>
    <property type="match status" value="2"/>
</dbReference>
<dbReference type="EMBL" id="JABVCQ010000017">
    <property type="protein sequence ID" value="MBB1126364.1"/>
    <property type="molecule type" value="Genomic_DNA"/>
</dbReference>
<accession>A0A839HCX3</accession>
<keyword evidence="6" id="KW-0406">Ion transport</keyword>
<dbReference type="PANTHER" id="PTHR43833:SF5">
    <property type="entry name" value="TRK SYSTEM POTASSIUM UPTAKE PROTEIN TRKA"/>
    <property type="match status" value="1"/>
</dbReference>
<dbReference type="RefSeq" id="WP_182583989.1">
    <property type="nucleotide sequence ID" value="NZ_JABVCQ010000017.1"/>
</dbReference>
<dbReference type="NCBIfam" id="NF007039">
    <property type="entry name" value="PRK09496.3-2"/>
    <property type="match status" value="1"/>
</dbReference>
<dbReference type="NCBIfam" id="NF007032">
    <property type="entry name" value="PRK09496.1-4"/>
    <property type="match status" value="1"/>
</dbReference>